<reference evidence="5" key="2">
    <citation type="submission" date="2024-01" db="EMBL/GenBank/DDBJ databases">
        <title>Comparative genomics of Cryptococcus and Kwoniella reveals pathogenesis evolution and contrasting modes of karyotype evolution via chromosome fusion or intercentromeric recombination.</title>
        <authorList>
            <person name="Coelho M.A."/>
            <person name="David-Palma M."/>
            <person name="Shea T."/>
            <person name="Bowers K."/>
            <person name="McGinley-Smith S."/>
            <person name="Mohammad A.W."/>
            <person name="Gnirke A."/>
            <person name="Yurkov A.M."/>
            <person name="Nowrousian M."/>
            <person name="Sun S."/>
            <person name="Cuomo C.A."/>
            <person name="Heitman J."/>
        </authorList>
    </citation>
    <scope>NUCLEOTIDE SEQUENCE</scope>
    <source>
        <strain evidence="5">CBS 12478</strain>
    </source>
</reference>
<organism evidence="5 6">
    <name type="scientific">Kwoniella shandongensis</name>
    <dbReference type="NCBI Taxonomy" id="1734106"/>
    <lineage>
        <taxon>Eukaryota</taxon>
        <taxon>Fungi</taxon>
        <taxon>Dikarya</taxon>
        <taxon>Basidiomycota</taxon>
        <taxon>Agaricomycotina</taxon>
        <taxon>Tremellomycetes</taxon>
        <taxon>Tremellales</taxon>
        <taxon>Cryptococcaceae</taxon>
        <taxon>Kwoniella</taxon>
    </lineage>
</organism>
<dbReference type="InterPro" id="IPR012677">
    <property type="entry name" value="Nucleotide-bd_a/b_plait_sf"/>
</dbReference>
<evidence type="ECO:0000256" key="2">
    <source>
        <dbReference type="ARBA" id="ARBA00022884"/>
    </source>
</evidence>
<dbReference type="OrthoDB" id="10266058at2759"/>
<dbReference type="GeneID" id="43588333"/>
<feature type="compositionally biased region" description="Gly residues" evidence="4">
    <location>
        <begin position="169"/>
        <end position="178"/>
    </location>
</feature>
<dbReference type="EMBL" id="CP144060">
    <property type="protein sequence ID" value="WWD21211.1"/>
    <property type="molecule type" value="Genomic_DNA"/>
</dbReference>
<keyword evidence="2" id="KW-0694">RNA-binding</keyword>
<dbReference type="AlphaFoldDB" id="A0A5M6C0H1"/>
<dbReference type="InterPro" id="IPR000504">
    <property type="entry name" value="RRM_dom"/>
</dbReference>
<feature type="compositionally biased region" description="Basic and acidic residues" evidence="4">
    <location>
        <begin position="17"/>
        <end position="98"/>
    </location>
</feature>
<reference evidence="5" key="1">
    <citation type="submission" date="2017-08" db="EMBL/GenBank/DDBJ databases">
        <authorList>
            <person name="Cuomo C."/>
            <person name="Billmyre B."/>
            <person name="Heitman J."/>
        </authorList>
    </citation>
    <scope>NUCLEOTIDE SEQUENCE</scope>
    <source>
        <strain evidence="5">CBS 12478</strain>
    </source>
</reference>
<dbReference type="Pfam" id="PF00076">
    <property type="entry name" value="RRM_1"/>
    <property type="match status" value="2"/>
</dbReference>
<accession>A0A5M6C0H1</accession>
<dbReference type="PROSITE" id="PS50102">
    <property type="entry name" value="RRM"/>
    <property type="match status" value="3"/>
</dbReference>
<dbReference type="CDD" id="cd12230">
    <property type="entry name" value="RRM1_U2AF65"/>
    <property type="match status" value="1"/>
</dbReference>
<keyword evidence="3" id="KW-0508">mRNA splicing</keyword>
<evidence type="ECO:0000256" key="3">
    <source>
        <dbReference type="ARBA" id="ARBA00023187"/>
    </source>
</evidence>
<evidence type="ECO:0000256" key="1">
    <source>
        <dbReference type="ARBA" id="ARBA00022664"/>
    </source>
</evidence>
<keyword evidence="1" id="KW-0507">mRNA processing</keyword>
<feature type="region of interest" description="Disordered" evidence="4">
    <location>
        <begin position="610"/>
        <end position="631"/>
    </location>
</feature>
<name>A0A5M6C0H1_9TREE</name>
<evidence type="ECO:0000313" key="6">
    <source>
        <dbReference type="Proteomes" id="UP000322225"/>
    </source>
</evidence>
<dbReference type="Gene3D" id="3.30.70.330">
    <property type="match status" value="3"/>
</dbReference>
<proteinExistence type="predicted"/>
<feature type="compositionally biased region" description="Basic and acidic residues" evidence="4">
    <location>
        <begin position="216"/>
        <end position="231"/>
    </location>
</feature>
<feature type="region of interest" description="Disordered" evidence="4">
    <location>
        <begin position="1"/>
        <end position="231"/>
    </location>
</feature>
<feature type="region of interest" description="Disordered" evidence="4">
    <location>
        <begin position="538"/>
        <end position="568"/>
    </location>
</feature>
<evidence type="ECO:0000256" key="4">
    <source>
        <dbReference type="SAM" id="MobiDB-lite"/>
    </source>
</evidence>
<feature type="compositionally biased region" description="Gly residues" evidence="4">
    <location>
        <begin position="117"/>
        <end position="131"/>
    </location>
</feature>
<dbReference type="InterPro" id="IPR035979">
    <property type="entry name" value="RBD_domain_sf"/>
</dbReference>
<feature type="compositionally biased region" description="Basic and acidic residues" evidence="4">
    <location>
        <begin position="132"/>
        <end position="147"/>
    </location>
</feature>
<dbReference type="GO" id="GO:0008380">
    <property type="term" value="P:RNA splicing"/>
    <property type="evidence" value="ECO:0007669"/>
    <property type="project" value="UniProtKB-KW"/>
</dbReference>
<dbReference type="CDD" id="cd12232">
    <property type="entry name" value="RRM3_U2AF65"/>
    <property type="match status" value="1"/>
</dbReference>
<dbReference type="GO" id="GO:0006397">
    <property type="term" value="P:mRNA processing"/>
    <property type="evidence" value="ECO:0007669"/>
    <property type="project" value="UniProtKB-KW"/>
</dbReference>
<dbReference type="SUPFAM" id="SSF54928">
    <property type="entry name" value="RNA-binding domain, RBD"/>
    <property type="match status" value="2"/>
</dbReference>
<gene>
    <name evidence="5" type="ORF">CI109_105695</name>
</gene>
<dbReference type="RefSeq" id="XP_031861431.1">
    <property type="nucleotide sequence ID" value="XM_032004200.1"/>
</dbReference>
<dbReference type="KEGG" id="ksn:43588333"/>
<dbReference type="InterPro" id="IPR003954">
    <property type="entry name" value="RRM_euk-type"/>
</dbReference>
<feature type="compositionally biased region" description="Basic and acidic residues" evidence="4">
    <location>
        <begin position="180"/>
        <end position="195"/>
    </location>
</feature>
<dbReference type="GO" id="GO:0003723">
    <property type="term" value="F:RNA binding"/>
    <property type="evidence" value="ECO:0007669"/>
    <property type="project" value="UniProtKB-UniRule"/>
</dbReference>
<dbReference type="CDD" id="cd12231">
    <property type="entry name" value="RRM2_U2AF65"/>
    <property type="match status" value="1"/>
</dbReference>
<protein>
    <submittedName>
        <fullName evidence="5">Uncharacterized protein</fullName>
    </submittedName>
</protein>
<dbReference type="Proteomes" id="UP000322225">
    <property type="component" value="Chromosome 10"/>
</dbReference>
<dbReference type="SMART" id="SM00361">
    <property type="entry name" value="RRM_1"/>
    <property type="match status" value="2"/>
</dbReference>
<dbReference type="PANTHER" id="PTHR23139">
    <property type="entry name" value="RNA-BINDING PROTEIN"/>
    <property type="match status" value="1"/>
</dbReference>
<evidence type="ECO:0000313" key="5">
    <source>
        <dbReference type="EMBL" id="WWD21211.1"/>
    </source>
</evidence>
<feature type="compositionally biased region" description="Gly residues" evidence="4">
    <location>
        <begin position="196"/>
        <end position="206"/>
    </location>
</feature>
<dbReference type="FunFam" id="3.30.70.330:FF:000605">
    <property type="entry name" value="Splicing factor U2AF 65 kDa subunit"/>
    <property type="match status" value="1"/>
</dbReference>
<keyword evidence="6" id="KW-1185">Reference proteome</keyword>
<dbReference type="FunFam" id="3.30.70.330:FF:000074">
    <property type="entry name" value="U2 snRNP auxiliary factor large subunit"/>
    <property type="match status" value="1"/>
</dbReference>
<sequence>MDAGYDALEEAASSFAKSRDRGDDDGRSHRSSNRDRERDYDRERDRERRHRDRGDEREDRHRGDRDRERDRDRDGHRDRDRGGDRYDRGGPGGYDDRPPRRRRREDDEFGLAAEPMSGGGGGGPGGPGGGRDNGHRDRRPRYDDGREFAQPMRGFSPPRRRRDDDDWRGGGGGGGGGRGGRRDGRDGGRRDDRRGGGGFSPGGGGRSPTPPGAVPLEERHVQNSHWDERPPQFEGVGAMEAKMTGMFTYGPGRVPPPLHLGIPQSLVAGSFPPSNPVRQTKRLYIGGINEHMTEQQIQDFFNKLMHENKLAVDMPGEPVAQCQINNEKSFAFVEFRTPEEATAALQFDGVMYEGSPLRVRRPKDYAGIDPLMGTFGGSIAPSVADSPNKLFVGGLPTYLNDEQVMELLKSFGELKSFNLVKESAGVSKGFAFCEYLDPTVTDMAIQGLHNFALGDRNLVVQRAAVGRNQPGSSAMPGSAAFLSQAVPHILQANADAPTSRVMLLLNMVTPEELVRDDDYADIIEDINEECGKYGEVEGVRIPRPTPKSKKWEPSDSAAATAEKNRKADEEAGVGRVYVMYRDIESTKKAMKAIGGRQFAGRTILVANVPEEEFLGPAPPPPPPPEPEDLDAAAADAVKDIMSGLMD</sequence>
<dbReference type="SMART" id="SM00360">
    <property type="entry name" value="RRM"/>
    <property type="match status" value="3"/>
</dbReference>